<sequence length="116" mass="12109">MSQSNKKLYLGIKGSVVCLEQKTGEVIWSKHLKSSSAITNIYIEDNFIFAYSGGHLFCLTTDRGDIVWENKLKGMGYGSCIIASDSQAASVIAANQAQAASAGAVAASVAATSVAT</sequence>
<dbReference type="EMBL" id="QGGU01000002">
    <property type="protein sequence ID" value="PWK53768.1"/>
    <property type="molecule type" value="Genomic_DNA"/>
</dbReference>
<feature type="domain" description="Pyrrolo-quinoline quinone repeat" evidence="1">
    <location>
        <begin position="12"/>
        <end position="85"/>
    </location>
</feature>
<dbReference type="Gene3D" id="2.130.10.10">
    <property type="entry name" value="YVTN repeat-like/Quinoprotein amine dehydrogenase"/>
    <property type="match status" value="1"/>
</dbReference>
<dbReference type="Proteomes" id="UP000245790">
    <property type="component" value="Unassembled WGS sequence"/>
</dbReference>
<proteinExistence type="predicted"/>
<name>A0A316FZ02_9GAMM</name>
<dbReference type="InterPro" id="IPR011047">
    <property type="entry name" value="Quinoprotein_ADH-like_sf"/>
</dbReference>
<organism evidence="2 3">
    <name type="scientific">Pleionea mediterranea</name>
    <dbReference type="NCBI Taxonomy" id="523701"/>
    <lineage>
        <taxon>Bacteria</taxon>
        <taxon>Pseudomonadati</taxon>
        <taxon>Pseudomonadota</taxon>
        <taxon>Gammaproteobacteria</taxon>
        <taxon>Oceanospirillales</taxon>
        <taxon>Pleioneaceae</taxon>
        <taxon>Pleionea</taxon>
    </lineage>
</organism>
<evidence type="ECO:0000259" key="1">
    <source>
        <dbReference type="Pfam" id="PF13360"/>
    </source>
</evidence>
<dbReference type="OrthoDB" id="675304at2"/>
<reference evidence="2 3" key="1">
    <citation type="submission" date="2018-05" db="EMBL/GenBank/DDBJ databases">
        <title>Genomic Encyclopedia of Type Strains, Phase IV (KMG-IV): sequencing the most valuable type-strain genomes for metagenomic binning, comparative biology and taxonomic classification.</title>
        <authorList>
            <person name="Goeker M."/>
        </authorList>
    </citation>
    <scope>NUCLEOTIDE SEQUENCE [LARGE SCALE GENOMIC DNA]</scope>
    <source>
        <strain evidence="2 3">DSM 25350</strain>
    </source>
</reference>
<dbReference type="AlphaFoldDB" id="A0A316FZ02"/>
<dbReference type="InterPro" id="IPR015943">
    <property type="entry name" value="WD40/YVTN_repeat-like_dom_sf"/>
</dbReference>
<dbReference type="Pfam" id="PF13360">
    <property type="entry name" value="PQQ_2"/>
    <property type="match status" value="1"/>
</dbReference>
<protein>
    <submittedName>
        <fullName evidence="2">Putative pyrroloquinoline-quinone binding quinoprotein</fullName>
    </submittedName>
</protein>
<dbReference type="InterPro" id="IPR002372">
    <property type="entry name" value="PQQ_rpt_dom"/>
</dbReference>
<comment type="caution">
    <text evidence="2">The sequence shown here is derived from an EMBL/GenBank/DDBJ whole genome shotgun (WGS) entry which is preliminary data.</text>
</comment>
<dbReference type="RefSeq" id="WP_109761831.1">
    <property type="nucleotide sequence ID" value="NZ_QGGU01000002.1"/>
</dbReference>
<dbReference type="SUPFAM" id="SSF50998">
    <property type="entry name" value="Quinoprotein alcohol dehydrogenase-like"/>
    <property type="match status" value="1"/>
</dbReference>
<gene>
    <name evidence="2" type="ORF">C8D97_102157</name>
</gene>
<evidence type="ECO:0000313" key="3">
    <source>
        <dbReference type="Proteomes" id="UP000245790"/>
    </source>
</evidence>
<accession>A0A316FZ02</accession>
<evidence type="ECO:0000313" key="2">
    <source>
        <dbReference type="EMBL" id="PWK53768.1"/>
    </source>
</evidence>
<keyword evidence="3" id="KW-1185">Reference proteome</keyword>